<evidence type="ECO:0000313" key="2">
    <source>
        <dbReference type="EMBL" id="KAJ1089061.1"/>
    </source>
</evidence>
<reference evidence="2" key="1">
    <citation type="journal article" date="2022" name="bioRxiv">
        <title>Sequencing and chromosome-scale assembly of the giantPleurodeles waltlgenome.</title>
        <authorList>
            <person name="Brown T."/>
            <person name="Elewa A."/>
            <person name="Iarovenko S."/>
            <person name="Subramanian E."/>
            <person name="Araus A.J."/>
            <person name="Petzold A."/>
            <person name="Susuki M."/>
            <person name="Suzuki K.-i.T."/>
            <person name="Hayashi T."/>
            <person name="Toyoda A."/>
            <person name="Oliveira C."/>
            <person name="Osipova E."/>
            <person name="Leigh N.D."/>
            <person name="Simon A."/>
            <person name="Yun M.H."/>
        </authorList>
    </citation>
    <scope>NUCLEOTIDE SEQUENCE</scope>
    <source>
        <strain evidence="2">20211129_DDA</strain>
        <tissue evidence="2">Liver</tissue>
    </source>
</reference>
<dbReference type="AlphaFoldDB" id="A0AAV7LBP5"/>
<organism evidence="2 3">
    <name type="scientific">Pleurodeles waltl</name>
    <name type="common">Iberian ribbed newt</name>
    <dbReference type="NCBI Taxonomy" id="8319"/>
    <lineage>
        <taxon>Eukaryota</taxon>
        <taxon>Metazoa</taxon>
        <taxon>Chordata</taxon>
        <taxon>Craniata</taxon>
        <taxon>Vertebrata</taxon>
        <taxon>Euteleostomi</taxon>
        <taxon>Amphibia</taxon>
        <taxon>Batrachia</taxon>
        <taxon>Caudata</taxon>
        <taxon>Salamandroidea</taxon>
        <taxon>Salamandridae</taxon>
        <taxon>Pleurodelinae</taxon>
        <taxon>Pleurodeles</taxon>
    </lineage>
</organism>
<evidence type="ECO:0000313" key="3">
    <source>
        <dbReference type="Proteomes" id="UP001066276"/>
    </source>
</evidence>
<evidence type="ECO:0000256" key="1">
    <source>
        <dbReference type="SAM" id="MobiDB-lite"/>
    </source>
</evidence>
<dbReference type="EMBL" id="JANPWB010000015">
    <property type="protein sequence ID" value="KAJ1089061.1"/>
    <property type="molecule type" value="Genomic_DNA"/>
</dbReference>
<protein>
    <submittedName>
        <fullName evidence="2">Uncharacterized protein</fullName>
    </submittedName>
</protein>
<feature type="region of interest" description="Disordered" evidence="1">
    <location>
        <begin position="87"/>
        <end position="184"/>
    </location>
</feature>
<proteinExistence type="predicted"/>
<gene>
    <name evidence="2" type="ORF">NDU88_002214</name>
</gene>
<comment type="caution">
    <text evidence="2">The sequence shown here is derived from an EMBL/GenBank/DDBJ whole genome shotgun (WGS) entry which is preliminary data.</text>
</comment>
<name>A0AAV7LBP5_PLEWA</name>
<accession>A0AAV7LBP5</accession>
<feature type="compositionally biased region" description="Basic and acidic residues" evidence="1">
    <location>
        <begin position="105"/>
        <end position="116"/>
    </location>
</feature>
<dbReference type="InterPro" id="IPR042566">
    <property type="entry name" value="L1_C"/>
</dbReference>
<sequence>MVLQRARKTGPFDVENSRVSIYPDYTEAVQAKRATSTEVKKALRIEGIWHTLLFPLKLKIMWDGNTHFCLSPEEAWSWLETYRTGRDDQNSHELPLTRSWRKRRPSGDQPRRDRVLRPMKTQANQGKQAAIRGATSLTELPTSDKDRTSHTEAGEMEDSSDHESVVDPLGGLPHVTRQTPEDII</sequence>
<dbReference type="Proteomes" id="UP001066276">
    <property type="component" value="Chromosome 11"/>
</dbReference>
<dbReference type="Gene3D" id="3.30.250.20">
    <property type="entry name" value="L1 transposable element, C-terminal domain"/>
    <property type="match status" value="1"/>
</dbReference>
<feature type="compositionally biased region" description="Basic and acidic residues" evidence="1">
    <location>
        <begin position="142"/>
        <end position="165"/>
    </location>
</feature>
<keyword evidence="3" id="KW-1185">Reference proteome</keyword>